<evidence type="ECO:0000256" key="9">
    <source>
        <dbReference type="SAM" id="SignalP"/>
    </source>
</evidence>
<evidence type="ECO:0000256" key="6">
    <source>
        <dbReference type="ARBA" id="ARBA00023170"/>
    </source>
</evidence>
<gene>
    <name evidence="11" type="primary">LOC117146045</name>
</gene>
<keyword evidence="9" id="KW-0732">Signal</keyword>
<keyword evidence="7" id="KW-0325">Glycoprotein</keyword>
<evidence type="ECO:0000256" key="1">
    <source>
        <dbReference type="ARBA" id="ARBA00004651"/>
    </source>
</evidence>
<accession>A0A6P8KXA6</accession>
<evidence type="ECO:0000313" key="10">
    <source>
        <dbReference type="Proteomes" id="UP000515162"/>
    </source>
</evidence>
<keyword evidence="3 8" id="KW-0812">Transmembrane</keyword>
<keyword evidence="6" id="KW-0675">Receptor</keyword>
<evidence type="ECO:0000256" key="3">
    <source>
        <dbReference type="ARBA" id="ARBA00022692"/>
    </source>
</evidence>
<feature type="chain" id="PRO_5027732248" evidence="9">
    <location>
        <begin position="26"/>
        <end position="595"/>
    </location>
</feature>
<dbReference type="GO" id="GO:0005886">
    <property type="term" value="C:plasma membrane"/>
    <property type="evidence" value="ECO:0007669"/>
    <property type="project" value="UniProtKB-SubCell"/>
</dbReference>
<feature type="transmembrane region" description="Helical" evidence="8">
    <location>
        <begin position="560"/>
        <end position="582"/>
    </location>
</feature>
<dbReference type="PANTHER" id="PTHR42643">
    <property type="entry name" value="IONOTROPIC RECEPTOR 20A-RELATED"/>
    <property type="match status" value="1"/>
</dbReference>
<feature type="transmembrane region" description="Helical" evidence="8">
    <location>
        <begin position="305"/>
        <end position="325"/>
    </location>
</feature>
<dbReference type="AlphaFoldDB" id="A0A6P8KXA6"/>
<dbReference type="InterPro" id="IPR052192">
    <property type="entry name" value="Insect_Ionotropic_Sensory_Rcpt"/>
</dbReference>
<evidence type="ECO:0000256" key="7">
    <source>
        <dbReference type="ARBA" id="ARBA00023180"/>
    </source>
</evidence>
<protein>
    <submittedName>
        <fullName evidence="11">Uncharacterized protein LOC117146045</fullName>
    </submittedName>
</protein>
<dbReference type="GeneID" id="117146045"/>
<feature type="transmembrane region" description="Helical" evidence="8">
    <location>
        <begin position="362"/>
        <end position="382"/>
    </location>
</feature>
<sequence length="595" mass="69819">MALPKQLKFINIFLVLLIIYGSSDGTENQHEIFLNRLLQAVHNERSVETLFLLHHSNLANCSLQDWNPPRIPTIRSNELNVFNLEKTFNHNALALVCLINNSYRGLLNTLAKSFDCMRQERIILMIHRKPDPSFIEDIIHEVKDLQFLHLIVLIVQEKSNGQISASTLRLHSFPEPHFKRIRNVFAIKKIFYRPMNFRGKVLNAIPSDIRILFVALTEMLIEYARRYNSTLRIQNRNIKEEIEITEDNYDIDMKTQLHNSKNFSHHMNIAMDMNSNSLLILVPCGTELRGLDIFKELGVRTLTRLALIFYIIFVLVEMLFVFISNRFNSSNFTMRYTNPLMNLRAIRAILGQTSPISNRYSLSIQHFFVFMSLFGTLFGGFFDCKLRSFLTKRPYYSQIENFSELRESGVTVVVDPPTRQFIEQEINANFFRDEVPNVLTTPAQELINLIYSYERKFAFVAHSIPWRIFKEEMKSLNQKILCESKNLTILENVPLTFSLRRNAIFSHHLRNFIINAADSGMSTYWFKMAGKIIRKRIKTSLRESEQQPSHLPLSFDHFKWLWAVLCIAYVMSFMVFVLEILWSKYQRRTRSESIV</sequence>
<organism evidence="10 11">
    <name type="scientific">Drosophila mauritiana</name>
    <name type="common">Fruit fly</name>
    <dbReference type="NCBI Taxonomy" id="7226"/>
    <lineage>
        <taxon>Eukaryota</taxon>
        <taxon>Metazoa</taxon>
        <taxon>Ecdysozoa</taxon>
        <taxon>Arthropoda</taxon>
        <taxon>Hexapoda</taxon>
        <taxon>Insecta</taxon>
        <taxon>Pterygota</taxon>
        <taxon>Neoptera</taxon>
        <taxon>Endopterygota</taxon>
        <taxon>Diptera</taxon>
        <taxon>Brachycera</taxon>
        <taxon>Muscomorpha</taxon>
        <taxon>Ephydroidea</taxon>
        <taxon>Drosophilidae</taxon>
        <taxon>Drosophila</taxon>
        <taxon>Sophophora</taxon>
    </lineage>
</organism>
<comment type="subcellular location">
    <subcellularLocation>
        <location evidence="1">Cell membrane</location>
        <topology evidence="1">Multi-pass membrane protein</topology>
    </subcellularLocation>
</comment>
<reference evidence="11" key="1">
    <citation type="submission" date="2025-08" db="UniProtKB">
        <authorList>
            <consortium name="RefSeq"/>
        </authorList>
    </citation>
    <scope>IDENTIFICATION</scope>
    <source>
        <strain evidence="11">Mau12</strain>
        <tissue evidence="11">Whole Body</tissue>
    </source>
</reference>
<keyword evidence="10" id="KW-1185">Reference proteome</keyword>
<evidence type="ECO:0000256" key="4">
    <source>
        <dbReference type="ARBA" id="ARBA00022989"/>
    </source>
</evidence>
<dbReference type="Proteomes" id="UP000515162">
    <property type="component" value="Chromosome 3R"/>
</dbReference>
<evidence type="ECO:0000256" key="5">
    <source>
        <dbReference type="ARBA" id="ARBA00023136"/>
    </source>
</evidence>
<dbReference type="PANTHER" id="PTHR42643:SF41">
    <property type="entry name" value="IONOTROPIC RECEPTOR 20A-RELATED"/>
    <property type="match status" value="1"/>
</dbReference>
<proteinExistence type="predicted"/>
<keyword evidence="4 8" id="KW-1133">Transmembrane helix</keyword>
<keyword evidence="2" id="KW-1003">Cell membrane</keyword>
<evidence type="ECO:0000313" key="11">
    <source>
        <dbReference type="RefSeq" id="XP_033167876.1"/>
    </source>
</evidence>
<dbReference type="RefSeq" id="XP_033167876.1">
    <property type="nucleotide sequence ID" value="XM_033311985.1"/>
</dbReference>
<evidence type="ECO:0000256" key="2">
    <source>
        <dbReference type="ARBA" id="ARBA00022475"/>
    </source>
</evidence>
<feature type="signal peptide" evidence="9">
    <location>
        <begin position="1"/>
        <end position="25"/>
    </location>
</feature>
<name>A0A6P8KXA6_DROMA</name>
<evidence type="ECO:0000256" key="8">
    <source>
        <dbReference type="SAM" id="Phobius"/>
    </source>
</evidence>
<keyword evidence="5 8" id="KW-0472">Membrane</keyword>